<feature type="transmembrane region" description="Helical" evidence="1">
    <location>
        <begin position="12"/>
        <end position="31"/>
    </location>
</feature>
<accession>A0A517ZUH8</accession>
<name>A0A517ZUH8_9PLAN</name>
<dbReference type="AlphaFoldDB" id="A0A517ZUH8"/>
<evidence type="ECO:0000313" key="2">
    <source>
        <dbReference type="EMBL" id="QDU46095.1"/>
    </source>
</evidence>
<keyword evidence="1" id="KW-1133">Transmembrane helix</keyword>
<feature type="transmembrane region" description="Helical" evidence="1">
    <location>
        <begin position="43"/>
        <end position="62"/>
    </location>
</feature>
<feature type="transmembrane region" description="Helical" evidence="1">
    <location>
        <begin position="91"/>
        <end position="109"/>
    </location>
</feature>
<dbReference type="EMBL" id="CP036276">
    <property type="protein sequence ID" value="QDU46095.1"/>
    <property type="molecule type" value="Genomic_DNA"/>
</dbReference>
<keyword evidence="1" id="KW-0472">Membrane</keyword>
<feature type="transmembrane region" description="Helical" evidence="1">
    <location>
        <begin position="67"/>
        <end position="85"/>
    </location>
</feature>
<reference evidence="2 3" key="1">
    <citation type="submission" date="2019-02" db="EMBL/GenBank/DDBJ databases">
        <title>Deep-cultivation of Planctomycetes and their phenomic and genomic characterization uncovers novel biology.</title>
        <authorList>
            <person name="Wiegand S."/>
            <person name="Jogler M."/>
            <person name="Boedeker C."/>
            <person name="Pinto D."/>
            <person name="Vollmers J."/>
            <person name="Rivas-Marin E."/>
            <person name="Kohn T."/>
            <person name="Peeters S.H."/>
            <person name="Heuer A."/>
            <person name="Rast P."/>
            <person name="Oberbeckmann S."/>
            <person name="Bunk B."/>
            <person name="Jeske O."/>
            <person name="Meyerdierks A."/>
            <person name="Storesund J.E."/>
            <person name="Kallscheuer N."/>
            <person name="Luecker S."/>
            <person name="Lage O.M."/>
            <person name="Pohl T."/>
            <person name="Merkel B.J."/>
            <person name="Hornburger P."/>
            <person name="Mueller R.-W."/>
            <person name="Bruemmer F."/>
            <person name="Labrenz M."/>
            <person name="Spormann A.M."/>
            <person name="Op den Camp H."/>
            <person name="Overmann J."/>
            <person name="Amann R."/>
            <person name="Jetten M.S.M."/>
            <person name="Mascher T."/>
            <person name="Medema M.H."/>
            <person name="Devos D.P."/>
            <person name="Kaster A.-K."/>
            <person name="Ovreas L."/>
            <person name="Rohde M."/>
            <person name="Galperin M.Y."/>
            <person name="Jogler C."/>
        </authorList>
    </citation>
    <scope>NUCLEOTIDE SEQUENCE [LARGE SCALE GENOMIC DNA]</scope>
    <source>
        <strain evidence="2 3">Mal52</strain>
    </source>
</reference>
<dbReference type="KEGG" id="sdyn:Mal52_45920"/>
<proteinExistence type="predicted"/>
<keyword evidence="3" id="KW-1185">Reference proteome</keyword>
<keyword evidence="1" id="KW-0812">Transmembrane</keyword>
<sequence length="129" mass="13919">MSRIATISKYFQIAFRLLALLAIAAVIFHWIDEHDHGRAKGAPIPFPNVLLCLLSATVAGLICKRYWIEYAVPFVAGVAGALGIFEPLSGPYGGVLGFLVGFFILVLPFDRKQPAPPNGDIGPAQQEAK</sequence>
<evidence type="ECO:0000256" key="1">
    <source>
        <dbReference type="SAM" id="Phobius"/>
    </source>
</evidence>
<evidence type="ECO:0000313" key="3">
    <source>
        <dbReference type="Proteomes" id="UP000319383"/>
    </source>
</evidence>
<gene>
    <name evidence="2" type="ORF">Mal52_45920</name>
</gene>
<dbReference type="Proteomes" id="UP000319383">
    <property type="component" value="Chromosome"/>
</dbReference>
<protein>
    <submittedName>
        <fullName evidence="2">Uncharacterized protein</fullName>
    </submittedName>
</protein>
<dbReference type="RefSeq" id="WP_145378618.1">
    <property type="nucleotide sequence ID" value="NZ_CP036276.1"/>
</dbReference>
<organism evidence="2 3">
    <name type="scientific">Symmachiella dynata</name>
    <dbReference type="NCBI Taxonomy" id="2527995"/>
    <lineage>
        <taxon>Bacteria</taxon>
        <taxon>Pseudomonadati</taxon>
        <taxon>Planctomycetota</taxon>
        <taxon>Planctomycetia</taxon>
        <taxon>Planctomycetales</taxon>
        <taxon>Planctomycetaceae</taxon>
        <taxon>Symmachiella</taxon>
    </lineage>
</organism>